<proteinExistence type="predicted"/>
<name>X8AFF3_MYCXE</name>
<accession>X8AFF3</accession>
<dbReference type="InterPro" id="IPR022171">
    <property type="entry name" value="PPE_C"/>
</dbReference>
<organism evidence="3">
    <name type="scientific">Mycobacterium xenopi 4042</name>
    <dbReference type="NCBI Taxonomy" id="1299334"/>
    <lineage>
        <taxon>Bacteria</taxon>
        <taxon>Bacillati</taxon>
        <taxon>Actinomycetota</taxon>
        <taxon>Actinomycetes</taxon>
        <taxon>Mycobacteriales</taxon>
        <taxon>Mycobacteriaceae</taxon>
        <taxon>Mycobacterium</taxon>
    </lineage>
</organism>
<dbReference type="PATRIC" id="fig|1299334.3.peg.5831"/>
<feature type="domain" description="PPE family C-terminal" evidence="2">
    <location>
        <begin position="72"/>
        <end position="110"/>
    </location>
</feature>
<comment type="caution">
    <text evidence="3">The sequence shown here is derived from an EMBL/GenBank/DDBJ whole genome shotgun (WGS) entry which is preliminary data.</text>
</comment>
<reference evidence="3" key="1">
    <citation type="submission" date="2014-01" db="EMBL/GenBank/DDBJ databases">
        <authorList>
            <person name="Brown-Elliot B."/>
            <person name="Wallace R."/>
            <person name="Lenaerts A."/>
            <person name="Ordway D."/>
            <person name="DeGroote M.A."/>
            <person name="Parker T."/>
            <person name="Sizemore C."/>
            <person name="Tallon L.J."/>
            <person name="Sadzewicz L.K."/>
            <person name="Sengamalay N."/>
            <person name="Fraser C.M."/>
            <person name="Hine E."/>
            <person name="Shefchek K.A."/>
            <person name="Das S.P."/>
            <person name="Tettelin H."/>
        </authorList>
    </citation>
    <scope>NUCLEOTIDE SEQUENCE [LARGE SCALE GENOMIC DNA]</scope>
    <source>
        <strain evidence="3">4042</strain>
    </source>
</reference>
<dbReference type="EMBL" id="JAOB01000060">
    <property type="protein sequence ID" value="EUA29886.1"/>
    <property type="molecule type" value="Genomic_DNA"/>
</dbReference>
<evidence type="ECO:0000256" key="1">
    <source>
        <dbReference type="SAM" id="MobiDB-lite"/>
    </source>
</evidence>
<evidence type="ECO:0000313" key="3">
    <source>
        <dbReference type="EMBL" id="EUA29886.1"/>
    </source>
</evidence>
<dbReference type="AlphaFoldDB" id="X8AFF3"/>
<evidence type="ECO:0000259" key="2">
    <source>
        <dbReference type="Pfam" id="PF12484"/>
    </source>
</evidence>
<protein>
    <submittedName>
        <fullName evidence="3">Polymorphic PE/PPE family protein</fullName>
    </submittedName>
</protein>
<dbReference type="Pfam" id="PF12484">
    <property type="entry name" value="PPE-SVP"/>
    <property type="match status" value="1"/>
</dbReference>
<sequence>MSNSAIIGALQAGNFGSAASDLIQASPLRAPPQRVRPRLWVPGRRFRRVGGAVATNAVGRRRGWCPRGAVLASAGQASAVGGLSVPPSWAAETTPVSTAPRRGWLARLDGRHTRQRAAATVPAGCRRWPRLAKPPDSAHRATASNPR</sequence>
<feature type="region of interest" description="Disordered" evidence="1">
    <location>
        <begin position="128"/>
        <end position="147"/>
    </location>
</feature>
<gene>
    <name evidence="3" type="ORF">I553_4140</name>
</gene>